<organism evidence="10 11">
    <name type="scientific">Cohaesibacter celericrescens</name>
    <dbReference type="NCBI Taxonomy" id="2067669"/>
    <lineage>
        <taxon>Bacteria</taxon>
        <taxon>Pseudomonadati</taxon>
        <taxon>Pseudomonadota</taxon>
        <taxon>Alphaproteobacteria</taxon>
        <taxon>Hyphomicrobiales</taxon>
        <taxon>Cohaesibacteraceae</taxon>
    </lineage>
</organism>
<accession>A0A2N5XWV5</accession>
<dbReference type="PANTHER" id="PTHR11987">
    <property type="entry name" value="ALPHA-2,8-SIALYLTRANSFERASE"/>
    <property type="match status" value="1"/>
</dbReference>
<evidence type="ECO:0000256" key="7">
    <source>
        <dbReference type="ARBA" id="ARBA00023136"/>
    </source>
</evidence>
<dbReference type="PANTHER" id="PTHR11987:SF36">
    <property type="entry name" value="SIA-ALPHA-2,3-GAL-BETA-1,4-GLCNAC-R:ALPHA 2,8-SIALYLTRANSFERASE"/>
    <property type="match status" value="1"/>
</dbReference>
<keyword evidence="8" id="KW-0325">Glycoprotein</keyword>
<evidence type="ECO:0000256" key="6">
    <source>
        <dbReference type="ARBA" id="ARBA00022989"/>
    </source>
</evidence>
<evidence type="ECO:0000313" key="11">
    <source>
        <dbReference type="Proteomes" id="UP000234881"/>
    </source>
</evidence>
<protein>
    <submittedName>
        <fullName evidence="10">Uncharacterized protein</fullName>
    </submittedName>
</protein>
<reference evidence="10 11" key="1">
    <citation type="submission" date="2018-01" db="EMBL/GenBank/DDBJ databases">
        <title>The draft genome sequence of Cohaesibacter sp. H1304.</title>
        <authorList>
            <person name="Wang N.-N."/>
            <person name="Du Z.-J."/>
        </authorList>
    </citation>
    <scope>NUCLEOTIDE SEQUENCE [LARGE SCALE GENOMIC DNA]</scope>
    <source>
        <strain evidence="10 11">H1304</strain>
    </source>
</reference>
<dbReference type="OrthoDB" id="5614897at2"/>
<dbReference type="GO" id="GO:0003828">
    <property type="term" value="F:alpha-N-acetylneuraminate alpha-2,8-sialyltransferase activity"/>
    <property type="evidence" value="ECO:0007669"/>
    <property type="project" value="TreeGrafter"/>
</dbReference>
<dbReference type="InterPro" id="IPR001675">
    <property type="entry name" value="Glyco_trans_29"/>
</dbReference>
<dbReference type="GO" id="GO:0006491">
    <property type="term" value="P:N-glycan processing"/>
    <property type="evidence" value="ECO:0007669"/>
    <property type="project" value="TreeGrafter"/>
</dbReference>
<keyword evidence="11" id="KW-1185">Reference proteome</keyword>
<dbReference type="GO" id="GO:0009311">
    <property type="term" value="P:oligosaccharide metabolic process"/>
    <property type="evidence" value="ECO:0007669"/>
    <property type="project" value="TreeGrafter"/>
</dbReference>
<dbReference type="EMBL" id="PKUQ01000001">
    <property type="protein sequence ID" value="PLW78992.1"/>
    <property type="molecule type" value="Genomic_DNA"/>
</dbReference>
<dbReference type="Gene3D" id="3.90.1480.20">
    <property type="entry name" value="Glycosyl transferase family 29"/>
    <property type="match status" value="1"/>
</dbReference>
<evidence type="ECO:0000256" key="4">
    <source>
        <dbReference type="ARBA" id="ARBA00022679"/>
    </source>
</evidence>
<evidence type="ECO:0000256" key="8">
    <source>
        <dbReference type="ARBA" id="ARBA00023180"/>
    </source>
</evidence>
<dbReference type="InterPro" id="IPR050943">
    <property type="entry name" value="Glycosyltr_29_Sialyltrsf"/>
</dbReference>
<comment type="caution">
    <text evidence="10">The sequence shown here is derived from an EMBL/GenBank/DDBJ whole genome shotgun (WGS) entry which is preliminary data.</text>
</comment>
<gene>
    <name evidence="10" type="ORF">C0081_01785</name>
</gene>
<dbReference type="Proteomes" id="UP000234881">
    <property type="component" value="Unassembled WGS sequence"/>
</dbReference>
<sequence length="239" mass="26934">MAMNHQNSSPPDIGNRNRPHTELIDRIPIPPRRRPRPSKIQALWARLSLAISPLPNAADALQTLKGKKVALVGNAQSLTLQKYGSQIDSHDIVIRCNRAVLKAADSHGTKTDWFALSQHVDLEMIQQRNASRALWFSQNRKYLPFWMVQRQFSSHLLTAEEYRSICVGSGLARPSTGFMMFHLAIESDCEMLTLYGFDFFKSNSTSGDHTATTTPHNFSAEEAVITERAKRDTRVTICI</sequence>
<keyword evidence="3" id="KW-0328">Glycosyltransferase</keyword>
<keyword evidence="6" id="KW-1133">Transmembrane helix</keyword>
<evidence type="ECO:0000256" key="9">
    <source>
        <dbReference type="SAM" id="MobiDB-lite"/>
    </source>
</evidence>
<evidence type="ECO:0000256" key="5">
    <source>
        <dbReference type="ARBA" id="ARBA00022692"/>
    </source>
</evidence>
<feature type="region of interest" description="Disordered" evidence="9">
    <location>
        <begin position="1"/>
        <end position="35"/>
    </location>
</feature>
<keyword evidence="4" id="KW-0808">Transferase</keyword>
<keyword evidence="7" id="KW-0472">Membrane</keyword>
<evidence type="ECO:0000256" key="2">
    <source>
        <dbReference type="ARBA" id="ARBA00004308"/>
    </source>
</evidence>
<comment type="subcellular location">
    <subcellularLocation>
        <location evidence="2">Endomembrane system</location>
    </subcellularLocation>
    <subcellularLocation>
        <location evidence="1">Membrane</location>
        <topology evidence="1">Single-pass membrane protein</topology>
    </subcellularLocation>
</comment>
<evidence type="ECO:0000256" key="1">
    <source>
        <dbReference type="ARBA" id="ARBA00004167"/>
    </source>
</evidence>
<feature type="compositionally biased region" description="Polar residues" evidence="9">
    <location>
        <begin position="1"/>
        <end position="10"/>
    </location>
</feature>
<dbReference type="GO" id="GO:0016020">
    <property type="term" value="C:membrane"/>
    <property type="evidence" value="ECO:0007669"/>
    <property type="project" value="UniProtKB-SubCell"/>
</dbReference>
<name>A0A2N5XWV5_9HYPH</name>
<proteinExistence type="predicted"/>
<keyword evidence="5" id="KW-0812">Transmembrane</keyword>
<dbReference type="Pfam" id="PF00777">
    <property type="entry name" value="Glyco_transf_29"/>
    <property type="match status" value="1"/>
</dbReference>
<dbReference type="GO" id="GO:0012505">
    <property type="term" value="C:endomembrane system"/>
    <property type="evidence" value="ECO:0007669"/>
    <property type="project" value="UniProtKB-SubCell"/>
</dbReference>
<evidence type="ECO:0000313" key="10">
    <source>
        <dbReference type="EMBL" id="PLW78992.1"/>
    </source>
</evidence>
<evidence type="ECO:0000256" key="3">
    <source>
        <dbReference type="ARBA" id="ARBA00022676"/>
    </source>
</evidence>
<dbReference type="InterPro" id="IPR038578">
    <property type="entry name" value="GT29-like_sf"/>
</dbReference>
<dbReference type="AlphaFoldDB" id="A0A2N5XWV5"/>